<feature type="region of interest" description="Disordered" evidence="1">
    <location>
        <begin position="276"/>
        <end position="295"/>
    </location>
</feature>
<feature type="non-terminal residue" evidence="2">
    <location>
        <position position="295"/>
    </location>
</feature>
<evidence type="ECO:0000313" key="3">
    <source>
        <dbReference type="Proteomes" id="UP000704712"/>
    </source>
</evidence>
<evidence type="ECO:0000256" key="1">
    <source>
        <dbReference type="SAM" id="MobiDB-lite"/>
    </source>
</evidence>
<dbReference type="Proteomes" id="UP000704712">
    <property type="component" value="Unassembled WGS sequence"/>
</dbReference>
<proteinExistence type="predicted"/>
<protein>
    <submittedName>
        <fullName evidence="2">Uncharacterized protein</fullName>
    </submittedName>
</protein>
<sequence length="295" mass="32365">VALPGCISGDQYRQVNLDLRELVNREIRQWKQESHNLRPKASAKRRLRGQHVQLLLFLELVSSMAYRFGGAKSSAQLRAAWIMVAAEVSRLGGIGKQYTEYRVDQRDTGNRTEIPLPSYGTMCEVWGNMTGMQSEAFYSSDTRLRQQPVPDNTAENAADNTGDTEGGSSSSGQDEAGIGRQRAGSATSSSDRGQGWQAIRPSKRHKTVTLAEGMLAVHDGMLEIAEAFTASKAPAPPATTNTNNEILRSLHTLTERVQAQTNILTQLVHMVTAANTDTRNQQHPSLNNKTSTQQS</sequence>
<evidence type="ECO:0000313" key="2">
    <source>
        <dbReference type="EMBL" id="KAF4147531.1"/>
    </source>
</evidence>
<feature type="compositionally biased region" description="Polar residues" evidence="1">
    <location>
        <begin position="149"/>
        <end position="163"/>
    </location>
</feature>
<reference evidence="2" key="1">
    <citation type="submission" date="2020-03" db="EMBL/GenBank/DDBJ databases">
        <title>Hybrid Assembly of Korean Phytophthora infestans isolates.</title>
        <authorList>
            <person name="Prokchorchik M."/>
            <person name="Lee Y."/>
            <person name="Seo J."/>
            <person name="Cho J.-H."/>
            <person name="Park Y.-E."/>
            <person name="Jang D.-C."/>
            <person name="Im J.-S."/>
            <person name="Choi J.-G."/>
            <person name="Park H.-J."/>
            <person name="Lee G.-B."/>
            <person name="Lee Y.-G."/>
            <person name="Hong S.-Y."/>
            <person name="Cho K."/>
            <person name="Sohn K.H."/>
        </authorList>
    </citation>
    <scope>NUCLEOTIDE SEQUENCE</scope>
    <source>
        <strain evidence="2">KR_2_A2</strain>
    </source>
</reference>
<dbReference type="EMBL" id="JAACNO010000455">
    <property type="protein sequence ID" value="KAF4147531.1"/>
    <property type="molecule type" value="Genomic_DNA"/>
</dbReference>
<comment type="caution">
    <text evidence="2">The sequence shown here is derived from an EMBL/GenBank/DDBJ whole genome shotgun (WGS) entry which is preliminary data.</text>
</comment>
<name>A0A8S9V3V7_PHYIN</name>
<gene>
    <name evidence="2" type="ORF">GN958_ATG03301</name>
</gene>
<dbReference type="AlphaFoldDB" id="A0A8S9V3V7"/>
<organism evidence="2 3">
    <name type="scientific">Phytophthora infestans</name>
    <name type="common">Potato late blight agent</name>
    <name type="synonym">Botrytis infestans</name>
    <dbReference type="NCBI Taxonomy" id="4787"/>
    <lineage>
        <taxon>Eukaryota</taxon>
        <taxon>Sar</taxon>
        <taxon>Stramenopiles</taxon>
        <taxon>Oomycota</taxon>
        <taxon>Peronosporomycetes</taxon>
        <taxon>Peronosporales</taxon>
        <taxon>Peronosporaceae</taxon>
        <taxon>Phytophthora</taxon>
    </lineage>
</organism>
<accession>A0A8S9V3V7</accession>
<feature type="region of interest" description="Disordered" evidence="1">
    <location>
        <begin position="141"/>
        <end position="206"/>
    </location>
</feature>